<dbReference type="AlphaFoldDB" id="A0A9W6BA03"/>
<dbReference type="Proteomes" id="UP001165080">
    <property type="component" value="Unassembled WGS sequence"/>
</dbReference>
<comment type="caution">
    <text evidence="1">The sequence shown here is derived from an EMBL/GenBank/DDBJ whole genome shotgun (WGS) entry which is preliminary data.</text>
</comment>
<protein>
    <submittedName>
        <fullName evidence="1">Uncharacterized protein</fullName>
    </submittedName>
</protein>
<organism evidence="1 2">
    <name type="scientific">Pleodorina starrii</name>
    <dbReference type="NCBI Taxonomy" id="330485"/>
    <lineage>
        <taxon>Eukaryota</taxon>
        <taxon>Viridiplantae</taxon>
        <taxon>Chlorophyta</taxon>
        <taxon>core chlorophytes</taxon>
        <taxon>Chlorophyceae</taxon>
        <taxon>CS clade</taxon>
        <taxon>Chlamydomonadales</taxon>
        <taxon>Volvocaceae</taxon>
        <taxon>Pleodorina</taxon>
    </lineage>
</organism>
<proteinExistence type="predicted"/>
<keyword evidence="2" id="KW-1185">Reference proteome</keyword>
<name>A0A9W6BA03_9CHLO</name>
<accession>A0A9W6BA03</accession>
<gene>
    <name evidence="1" type="primary">PLESTBF000018</name>
    <name evidence="1" type="ORF">PLESTB_000042500</name>
</gene>
<reference evidence="1 2" key="1">
    <citation type="journal article" date="2023" name="Commun. Biol.">
        <title>Reorganization of the ancestral sex-determining regions during the evolution of trioecy in Pleodorina starrii.</title>
        <authorList>
            <person name="Takahashi K."/>
            <person name="Suzuki S."/>
            <person name="Kawai-Toyooka H."/>
            <person name="Yamamoto K."/>
            <person name="Hamaji T."/>
            <person name="Ootsuki R."/>
            <person name="Yamaguchi H."/>
            <person name="Kawachi M."/>
            <person name="Higashiyama T."/>
            <person name="Nozaki H."/>
        </authorList>
    </citation>
    <scope>NUCLEOTIDE SEQUENCE [LARGE SCALE GENOMIC DNA]</scope>
    <source>
        <strain evidence="1 2">NIES-4479</strain>
    </source>
</reference>
<dbReference type="EMBL" id="BRXU01000001">
    <property type="protein sequence ID" value="GLC47945.1"/>
    <property type="molecule type" value="Genomic_DNA"/>
</dbReference>
<sequence>MREQNRLMRQRQRDLEEQNTLLSRLLHERNERAKGGAVALQLPGGCQQPRPPLIALSLNPQAAVLSMPKVPHMGTEIW</sequence>
<evidence type="ECO:0000313" key="1">
    <source>
        <dbReference type="EMBL" id="GLC47945.1"/>
    </source>
</evidence>
<evidence type="ECO:0000313" key="2">
    <source>
        <dbReference type="Proteomes" id="UP001165080"/>
    </source>
</evidence>